<keyword evidence="9" id="KW-1185">Reference proteome</keyword>
<dbReference type="CDD" id="cd12148">
    <property type="entry name" value="fungal_TF_MHR"/>
    <property type="match status" value="1"/>
</dbReference>
<dbReference type="SUPFAM" id="SSF57701">
    <property type="entry name" value="Zn2/Cys6 DNA-binding domain"/>
    <property type="match status" value="1"/>
</dbReference>
<dbReference type="Gene3D" id="4.10.240.10">
    <property type="entry name" value="Zn(2)-C6 fungal-type DNA-binding domain"/>
    <property type="match status" value="1"/>
</dbReference>
<dbReference type="EMBL" id="JAPQKH010000003">
    <property type="protein sequence ID" value="KAJ5108588.1"/>
    <property type="molecule type" value="Genomic_DNA"/>
</dbReference>
<evidence type="ECO:0000256" key="5">
    <source>
        <dbReference type="ARBA" id="ARBA00023242"/>
    </source>
</evidence>
<keyword evidence="1" id="KW-0479">Metal-binding</keyword>
<dbReference type="InterPro" id="IPR001138">
    <property type="entry name" value="Zn2Cys6_DnaBD"/>
</dbReference>
<evidence type="ECO:0000313" key="9">
    <source>
        <dbReference type="Proteomes" id="UP001149165"/>
    </source>
</evidence>
<dbReference type="InterPro" id="IPR050987">
    <property type="entry name" value="AtrR-like"/>
</dbReference>
<evidence type="ECO:0000256" key="2">
    <source>
        <dbReference type="ARBA" id="ARBA00023015"/>
    </source>
</evidence>
<protein>
    <submittedName>
        <fullName evidence="8">Transcriptional regulator family: Fungal Specific TF</fullName>
    </submittedName>
</protein>
<evidence type="ECO:0000256" key="1">
    <source>
        <dbReference type="ARBA" id="ARBA00022723"/>
    </source>
</evidence>
<comment type="caution">
    <text evidence="8">The sequence shown here is derived from an EMBL/GenBank/DDBJ whole genome shotgun (WGS) entry which is preliminary data.</text>
</comment>
<reference evidence="8" key="1">
    <citation type="submission" date="2022-11" db="EMBL/GenBank/DDBJ databases">
        <authorList>
            <person name="Petersen C."/>
        </authorList>
    </citation>
    <scope>NUCLEOTIDE SEQUENCE</scope>
    <source>
        <strain evidence="8">IBT 30069</strain>
    </source>
</reference>
<dbReference type="InterPro" id="IPR036864">
    <property type="entry name" value="Zn2-C6_fun-type_DNA-bd_sf"/>
</dbReference>
<keyword evidence="2" id="KW-0805">Transcription regulation</keyword>
<dbReference type="AlphaFoldDB" id="A0A9W9FY86"/>
<dbReference type="GO" id="GO:0000981">
    <property type="term" value="F:DNA-binding transcription factor activity, RNA polymerase II-specific"/>
    <property type="evidence" value="ECO:0007669"/>
    <property type="project" value="InterPro"/>
</dbReference>
<gene>
    <name evidence="8" type="ORF">N7456_005263</name>
</gene>
<dbReference type="PANTHER" id="PTHR46910">
    <property type="entry name" value="TRANSCRIPTION FACTOR PDR1"/>
    <property type="match status" value="1"/>
</dbReference>
<organism evidence="8 9">
    <name type="scientific">Penicillium angulare</name>
    <dbReference type="NCBI Taxonomy" id="116970"/>
    <lineage>
        <taxon>Eukaryota</taxon>
        <taxon>Fungi</taxon>
        <taxon>Dikarya</taxon>
        <taxon>Ascomycota</taxon>
        <taxon>Pezizomycotina</taxon>
        <taxon>Eurotiomycetes</taxon>
        <taxon>Eurotiomycetidae</taxon>
        <taxon>Eurotiales</taxon>
        <taxon>Aspergillaceae</taxon>
        <taxon>Penicillium</taxon>
    </lineage>
</organism>
<evidence type="ECO:0000259" key="7">
    <source>
        <dbReference type="PROSITE" id="PS50048"/>
    </source>
</evidence>
<feature type="region of interest" description="Disordered" evidence="6">
    <location>
        <begin position="104"/>
        <end position="128"/>
    </location>
</feature>
<dbReference type="PROSITE" id="PS00463">
    <property type="entry name" value="ZN2_CY6_FUNGAL_1"/>
    <property type="match status" value="1"/>
</dbReference>
<dbReference type="PANTHER" id="PTHR46910:SF5">
    <property type="entry name" value="ZN(II)2CYS6 TRANSCRIPTION FACTOR (EUROFUNG)"/>
    <property type="match status" value="1"/>
</dbReference>
<dbReference type="Pfam" id="PF04082">
    <property type="entry name" value="Fungal_trans"/>
    <property type="match status" value="1"/>
</dbReference>
<keyword evidence="4" id="KW-0804">Transcription</keyword>
<dbReference type="SMART" id="SM00906">
    <property type="entry name" value="Fungal_trans"/>
    <property type="match status" value="1"/>
</dbReference>
<feature type="domain" description="Zn(2)-C6 fungal-type" evidence="7">
    <location>
        <begin position="22"/>
        <end position="51"/>
    </location>
</feature>
<dbReference type="InterPro" id="IPR007219">
    <property type="entry name" value="XnlR_reg_dom"/>
</dbReference>
<evidence type="ECO:0000256" key="3">
    <source>
        <dbReference type="ARBA" id="ARBA00023125"/>
    </source>
</evidence>
<dbReference type="OrthoDB" id="103819at2759"/>
<sequence length="755" mass="84324">MEPEGSENDEHQVPSSNLARRACDQCRARKIRCDKRSPCANCRSSKVICRSTGEGQKPHEPRRRVLISSQYALTWKRSEQKIDLIEERLGGIEKALQELVAASRSHGHTSNGPFGPSYRSPLPNARVKSPTEKVDHAGVKGPGYTSNFAIEQHDLSSGFEGNSSLAAHSVYAREFLESAVSHSTPEVLSSPRINEALSSLRQIVELQNKRRETDSQRAQFPNQESILGSRCDIRELKMPPQSVVLTVLREVKDNPPSIFGGYIPFFDVDYFIETCRQVYFCTDEYSDTTFISANFGLYCLFIELTYIEKDPAIRDEYQHYVQMSKHNLEAAVASLNILMPVTNESIVALILGAMHGLEISKPSVGWTLASTALHMCQTLGYHRFSSMEHDTPAVRKQKQRIFWSLYTLLNLMALRLGRASPMEDYDIGLPSPSETFDDGGVWGKVCALWTTQATLQSKVYTLLYSPAALNQPESQRISHARRLAAEMNTEIIEPFESIMSTSLDLTDVDILYLQTDKVSRLAILTLIYRAIPAESGSSGTFIPECIDTARASLECHQECVFSLQEAGEIIRCSYMHWAVLLSPFVPFIVIFCHVIATSDEEDLTRLEDFVASLHPLCSFSQPIDRLHNICSVLATVARLYVETKTRSKAEKDQSLASVGQEFDVYLSALGLAPGNTTTNSGYFQPDVPGMQVEAPESTTQMQDLTMPAVRSQRSNHEAPSITEMSQAAQLGNWFSGNQYMMGLLEEDLFQFNPNG</sequence>
<dbReference type="GO" id="GO:0008270">
    <property type="term" value="F:zinc ion binding"/>
    <property type="evidence" value="ECO:0007669"/>
    <property type="project" value="InterPro"/>
</dbReference>
<dbReference type="CDD" id="cd00067">
    <property type="entry name" value="GAL4"/>
    <property type="match status" value="1"/>
</dbReference>
<accession>A0A9W9FY86</accession>
<proteinExistence type="predicted"/>
<dbReference type="Pfam" id="PF00172">
    <property type="entry name" value="Zn_clus"/>
    <property type="match status" value="1"/>
</dbReference>
<dbReference type="PROSITE" id="PS50048">
    <property type="entry name" value="ZN2_CY6_FUNGAL_2"/>
    <property type="match status" value="1"/>
</dbReference>
<evidence type="ECO:0000313" key="8">
    <source>
        <dbReference type="EMBL" id="KAJ5108588.1"/>
    </source>
</evidence>
<keyword evidence="5" id="KW-0539">Nucleus</keyword>
<dbReference type="GO" id="GO:0006351">
    <property type="term" value="P:DNA-templated transcription"/>
    <property type="evidence" value="ECO:0007669"/>
    <property type="project" value="InterPro"/>
</dbReference>
<dbReference type="SMART" id="SM00066">
    <property type="entry name" value="GAL4"/>
    <property type="match status" value="1"/>
</dbReference>
<dbReference type="Proteomes" id="UP001149165">
    <property type="component" value="Unassembled WGS sequence"/>
</dbReference>
<dbReference type="GO" id="GO:0003677">
    <property type="term" value="F:DNA binding"/>
    <property type="evidence" value="ECO:0007669"/>
    <property type="project" value="UniProtKB-KW"/>
</dbReference>
<evidence type="ECO:0000256" key="4">
    <source>
        <dbReference type="ARBA" id="ARBA00023163"/>
    </source>
</evidence>
<evidence type="ECO:0000256" key="6">
    <source>
        <dbReference type="SAM" id="MobiDB-lite"/>
    </source>
</evidence>
<reference evidence="8" key="2">
    <citation type="journal article" date="2023" name="IMA Fungus">
        <title>Comparative genomic study of the Penicillium genus elucidates a diverse pangenome and 15 lateral gene transfer events.</title>
        <authorList>
            <person name="Petersen C."/>
            <person name="Sorensen T."/>
            <person name="Nielsen M.R."/>
            <person name="Sondergaard T.E."/>
            <person name="Sorensen J.L."/>
            <person name="Fitzpatrick D.A."/>
            <person name="Frisvad J.C."/>
            <person name="Nielsen K.L."/>
        </authorList>
    </citation>
    <scope>NUCLEOTIDE SEQUENCE</scope>
    <source>
        <strain evidence="8">IBT 30069</strain>
    </source>
</reference>
<name>A0A9W9FY86_9EURO</name>
<keyword evidence="3" id="KW-0238">DNA-binding</keyword>